<feature type="domain" description="C2H2-type" evidence="12">
    <location>
        <begin position="361"/>
        <end position="389"/>
    </location>
</feature>
<dbReference type="SUPFAM" id="SSF57667">
    <property type="entry name" value="beta-beta-alpha zinc fingers"/>
    <property type="match status" value="1"/>
</dbReference>
<feature type="region of interest" description="Disordered" evidence="10">
    <location>
        <begin position="438"/>
        <end position="485"/>
    </location>
</feature>
<dbReference type="InterPro" id="IPR000210">
    <property type="entry name" value="BTB/POZ_dom"/>
</dbReference>
<dbReference type="CDD" id="cd18330">
    <property type="entry name" value="BTB_POZ_ZBTB8B"/>
    <property type="match status" value="1"/>
</dbReference>
<dbReference type="FunFam" id="3.30.160.60:FF:000379">
    <property type="entry name" value="Zinc finger and BTB domain-containing protein 46"/>
    <property type="match status" value="1"/>
</dbReference>
<feature type="compositionally biased region" description="Basic and acidic residues" evidence="10">
    <location>
        <begin position="284"/>
        <end position="300"/>
    </location>
</feature>
<dbReference type="Pfam" id="PF13465">
    <property type="entry name" value="zf-H2C2_2"/>
    <property type="match status" value="1"/>
</dbReference>
<dbReference type="GO" id="GO:0005829">
    <property type="term" value="C:cytosol"/>
    <property type="evidence" value="ECO:0007669"/>
    <property type="project" value="Ensembl"/>
</dbReference>
<keyword evidence="6" id="KW-0805">Transcription regulation</keyword>
<dbReference type="GO" id="GO:0000981">
    <property type="term" value="F:DNA-binding transcription factor activity, RNA polymerase II-specific"/>
    <property type="evidence" value="ECO:0007669"/>
    <property type="project" value="TreeGrafter"/>
</dbReference>
<evidence type="ECO:0000313" key="13">
    <source>
        <dbReference type="Ensembl" id="ENSNGAP00000014782.1"/>
    </source>
</evidence>
<gene>
    <name evidence="13" type="primary">Zbtb8b</name>
</gene>
<evidence type="ECO:0000256" key="4">
    <source>
        <dbReference type="ARBA" id="ARBA00022771"/>
    </source>
</evidence>
<keyword evidence="3" id="KW-0677">Repeat</keyword>
<protein>
    <submittedName>
        <fullName evidence="13">Zinc finger and BTB domain containing 8b</fullName>
    </submittedName>
</protein>
<evidence type="ECO:0000256" key="6">
    <source>
        <dbReference type="ARBA" id="ARBA00023015"/>
    </source>
</evidence>
<keyword evidence="7" id="KW-0804">Transcription</keyword>
<dbReference type="Pfam" id="PF00651">
    <property type="entry name" value="BTB"/>
    <property type="match status" value="1"/>
</dbReference>
<dbReference type="InterPro" id="IPR036236">
    <property type="entry name" value="Znf_C2H2_sf"/>
</dbReference>
<evidence type="ECO:0000256" key="10">
    <source>
        <dbReference type="SAM" id="MobiDB-lite"/>
    </source>
</evidence>
<dbReference type="Gene3D" id="3.30.710.10">
    <property type="entry name" value="Potassium Channel Kv1.1, Chain A"/>
    <property type="match status" value="1"/>
</dbReference>
<dbReference type="InterPro" id="IPR050457">
    <property type="entry name" value="ZnFinger_BTB_dom_contain"/>
</dbReference>
<keyword evidence="8" id="KW-0539">Nucleus</keyword>
<feature type="region of interest" description="Disordered" evidence="10">
    <location>
        <begin position="160"/>
        <end position="181"/>
    </location>
</feature>
<keyword evidence="5" id="KW-0862">Zinc</keyword>
<keyword evidence="14" id="KW-1185">Reference proteome</keyword>
<dbReference type="PANTHER" id="PTHR46105:SF25">
    <property type="entry name" value="ZGC:110075 PROTEIN"/>
    <property type="match status" value="1"/>
</dbReference>
<dbReference type="PANTHER" id="PTHR46105">
    <property type="entry name" value="AGAP004733-PA"/>
    <property type="match status" value="1"/>
</dbReference>
<dbReference type="SMART" id="SM00225">
    <property type="entry name" value="BTB"/>
    <property type="match status" value="1"/>
</dbReference>
<dbReference type="SMART" id="SM00355">
    <property type="entry name" value="ZnF_C2H2"/>
    <property type="match status" value="2"/>
</dbReference>
<evidence type="ECO:0000256" key="2">
    <source>
        <dbReference type="ARBA" id="ARBA00022723"/>
    </source>
</evidence>
<dbReference type="PROSITE" id="PS00028">
    <property type="entry name" value="ZINC_FINGER_C2H2_1"/>
    <property type="match status" value="1"/>
</dbReference>
<comment type="subcellular location">
    <subcellularLocation>
        <location evidence="1">Nucleus</location>
    </subcellularLocation>
</comment>
<keyword evidence="2" id="KW-0479">Metal-binding</keyword>
<dbReference type="PROSITE" id="PS50157">
    <property type="entry name" value="ZINC_FINGER_C2H2_2"/>
    <property type="match status" value="2"/>
</dbReference>
<feature type="domain" description="C2H2-type" evidence="12">
    <location>
        <begin position="333"/>
        <end position="360"/>
    </location>
</feature>
<evidence type="ECO:0000256" key="1">
    <source>
        <dbReference type="ARBA" id="ARBA00004123"/>
    </source>
</evidence>
<dbReference type="PROSITE" id="PS50097">
    <property type="entry name" value="BTB"/>
    <property type="match status" value="1"/>
</dbReference>
<accession>A0A8C6R783</accession>
<feature type="region of interest" description="Disordered" evidence="10">
    <location>
        <begin position="284"/>
        <end position="305"/>
    </location>
</feature>
<evidence type="ECO:0000256" key="3">
    <source>
        <dbReference type="ARBA" id="ARBA00022737"/>
    </source>
</evidence>
<dbReference type="Gene3D" id="3.30.160.60">
    <property type="entry name" value="Classic Zinc Finger"/>
    <property type="match status" value="2"/>
</dbReference>
<dbReference type="InterPro" id="IPR013087">
    <property type="entry name" value="Znf_C2H2_type"/>
</dbReference>
<evidence type="ECO:0000256" key="7">
    <source>
        <dbReference type="ARBA" id="ARBA00023163"/>
    </source>
</evidence>
<feature type="compositionally biased region" description="Polar residues" evidence="10">
    <location>
        <begin position="160"/>
        <end position="171"/>
    </location>
</feature>
<reference evidence="13" key="2">
    <citation type="submission" date="2025-09" db="UniProtKB">
        <authorList>
            <consortium name="Ensembl"/>
        </authorList>
    </citation>
    <scope>IDENTIFICATION</scope>
</reference>
<evidence type="ECO:0000259" key="11">
    <source>
        <dbReference type="PROSITE" id="PS50097"/>
    </source>
</evidence>
<feature type="compositionally biased region" description="Acidic residues" evidence="10">
    <location>
        <begin position="457"/>
        <end position="469"/>
    </location>
</feature>
<evidence type="ECO:0000256" key="5">
    <source>
        <dbReference type="ARBA" id="ARBA00022833"/>
    </source>
</evidence>
<dbReference type="GeneTree" id="ENSGT00940000154994"/>
<evidence type="ECO:0000256" key="9">
    <source>
        <dbReference type="PROSITE-ProRule" id="PRU00042"/>
    </source>
</evidence>
<sequence length="485" mass="53357">LGRTAAAGGEMEAPSYCDKLLGELNEQRKRDFFCDCSIIVEGRIFKAHRNILFANSGYFRALLIHYIQDSGRHSTASLDIVTSEAFSIILDFLYSGKLDLCGENVIEVMSAASYLQMNDVVNFCKTYIRSSLDICRKMEKEAAVAAVVAAAAAAAAQQIDSGSQEGTSSGTKGFVSSPVEGEGSVDCTRADCYPLELVGKDSQGSGPSDSDLIILPRRVEPKVKFDAPRVLMEAGEPLQHYTTPLSLAHVEEGLSSSQAMDLAYNSYHVKQFLEALLRNGAVQSKDDSDHHFSHSLDGRPEGTGAAMSSMVDVQNDWYGEDSGDVLVVPIKLHKCPFCPYTAKQKGILKRHIRSHTGERPYPCETCGKRFTRQEHLRSHALSVHRSNRPIICKGCRRTFTSHLSQGLRRFGLCDSCTCVSDTHDDDDDLMPINLSLVEASSENQKSDTDDWPIYVESGEENDPATEDSDDKPHIQPSLPDQETLM</sequence>
<keyword evidence="4 9" id="KW-0863">Zinc-finger</keyword>
<dbReference type="Ensembl" id="ENSNGAT00000020378.1">
    <property type="protein sequence ID" value="ENSNGAP00000014782.1"/>
    <property type="gene ID" value="ENSNGAG00000015993.1"/>
</dbReference>
<name>A0A8C6R783_NANGA</name>
<dbReference type="SUPFAM" id="SSF54695">
    <property type="entry name" value="POZ domain"/>
    <property type="match status" value="1"/>
</dbReference>
<dbReference type="GO" id="GO:0000978">
    <property type="term" value="F:RNA polymerase II cis-regulatory region sequence-specific DNA binding"/>
    <property type="evidence" value="ECO:0007669"/>
    <property type="project" value="TreeGrafter"/>
</dbReference>
<dbReference type="InterPro" id="IPR011333">
    <property type="entry name" value="SKP1/BTB/POZ_sf"/>
</dbReference>
<reference evidence="13" key="1">
    <citation type="submission" date="2025-08" db="UniProtKB">
        <authorList>
            <consortium name="Ensembl"/>
        </authorList>
    </citation>
    <scope>IDENTIFICATION</scope>
</reference>
<dbReference type="FunFam" id="3.30.160.60:FF:000065">
    <property type="entry name" value="B-cell CLL/lymphoma 6, member B"/>
    <property type="match status" value="1"/>
</dbReference>
<proteinExistence type="predicted"/>
<feature type="domain" description="BTB" evidence="11">
    <location>
        <begin position="34"/>
        <end position="102"/>
    </location>
</feature>
<evidence type="ECO:0000256" key="8">
    <source>
        <dbReference type="ARBA" id="ARBA00023242"/>
    </source>
</evidence>
<evidence type="ECO:0000313" key="14">
    <source>
        <dbReference type="Proteomes" id="UP000694381"/>
    </source>
</evidence>
<dbReference type="Proteomes" id="UP000694381">
    <property type="component" value="Unassembled WGS sequence"/>
</dbReference>
<dbReference type="GO" id="GO:0008270">
    <property type="term" value="F:zinc ion binding"/>
    <property type="evidence" value="ECO:0007669"/>
    <property type="project" value="UniProtKB-KW"/>
</dbReference>
<dbReference type="AlphaFoldDB" id="A0A8C6R783"/>
<evidence type="ECO:0000259" key="12">
    <source>
        <dbReference type="PROSITE" id="PS50157"/>
    </source>
</evidence>
<organism evidence="13 14">
    <name type="scientific">Nannospalax galili</name>
    <name type="common">Northern Israeli blind subterranean mole rat</name>
    <name type="synonym">Spalax galili</name>
    <dbReference type="NCBI Taxonomy" id="1026970"/>
    <lineage>
        <taxon>Eukaryota</taxon>
        <taxon>Metazoa</taxon>
        <taxon>Chordata</taxon>
        <taxon>Craniata</taxon>
        <taxon>Vertebrata</taxon>
        <taxon>Euteleostomi</taxon>
        <taxon>Mammalia</taxon>
        <taxon>Eutheria</taxon>
        <taxon>Euarchontoglires</taxon>
        <taxon>Glires</taxon>
        <taxon>Rodentia</taxon>
        <taxon>Myomorpha</taxon>
        <taxon>Muroidea</taxon>
        <taxon>Spalacidae</taxon>
        <taxon>Spalacinae</taxon>
        <taxon>Nannospalax</taxon>
    </lineage>
</organism>
<dbReference type="GO" id="GO:0005654">
    <property type="term" value="C:nucleoplasm"/>
    <property type="evidence" value="ECO:0007669"/>
    <property type="project" value="Ensembl"/>
</dbReference>